<dbReference type="InterPro" id="IPR015813">
    <property type="entry name" value="Pyrv/PenolPyrv_kinase-like_dom"/>
</dbReference>
<evidence type="ECO:0000256" key="2">
    <source>
        <dbReference type="ARBA" id="ARBA00002988"/>
    </source>
</evidence>
<keyword evidence="9 15" id="KW-0547">Nucleotide-binding</keyword>
<dbReference type="NCBIfam" id="NF005057">
    <property type="entry name" value="PRK06464.1"/>
    <property type="match status" value="1"/>
</dbReference>
<evidence type="ECO:0000256" key="11">
    <source>
        <dbReference type="ARBA" id="ARBA00022840"/>
    </source>
</evidence>
<evidence type="ECO:0000256" key="1">
    <source>
        <dbReference type="ARBA" id="ARBA00001946"/>
    </source>
</evidence>
<reference evidence="21" key="1">
    <citation type="submission" date="2017-09" db="EMBL/GenBank/DDBJ databases">
        <title>Depth-based differentiation of microbial function through sediment-hosted aquifers and enrichment of novel symbionts in the deep terrestrial subsurface.</title>
        <authorList>
            <person name="Probst A.J."/>
            <person name="Ladd B."/>
            <person name="Jarett J.K."/>
            <person name="Geller-Mcgrath D.E."/>
            <person name="Sieber C.M.K."/>
            <person name="Emerson J.B."/>
            <person name="Anantharaman K."/>
            <person name="Thomas B.C."/>
            <person name="Malmstrom R."/>
            <person name="Stieglmeier M."/>
            <person name="Klingl A."/>
            <person name="Woyke T."/>
            <person name="Ryan C.M."/>
            <person name="Banfield J.F."/>
        </authorList>
    </citation>
    <scope>NUCLEOTIDE SEQUENCE [LARGE SCALE GENOMIC DNA]</scope>
</reference>
<dbReference type="InterPro" id="IPR018274">
    <property type="entry name" value="PEP_util_AS"/>
</dbReference>
<evidence type="ECO:0000256" key="6">
    <source>
        <dbReference type="ARBA" id="ARBA00021623"/>
    </source>
</evidence>
<dbReference type="Gene3D" id="3.50.30.10">
    <property type="entry name" value="Phosphohistidine domain"/>
    <property type="match status" value="1"/>
</dbReference>
<keyword evidence="20" id="KW-0670">Pyruvate</keyword>
<comment type="caution">
    <text evidence="20">The sequence shown here is derived from an EMBL/GenBank/DDBJ whole genome shotgun (WGS) entry which is preliminary data.</text>
</comment>
<keyword evidence="12 15" id="KW-0460">Magnesium</keyword>
<evidence type="ECO:0000256" key="7">
    <source>
        <dbReference type="ARBA" id="ARBA00022679"/>
    </source>
</evidence>
<dbReference type="PROSITE" id="PS00370">
    <property type="entry name" value="PEP_ENZYMES_PHOS_SITE"/>
    <property type="match status" value="1"/>
</dbReference>
<evidence type="ECO:0000256" key="8">
    <source>
        <dbReference type="ARBA" id="ARBA00022723"/>
    </source>
</evidence>
<dbReference type="Proteomes" id="UP000231382">
    <property type="component" value="Unassembled WGS sequence"/>
</dbReference>
<evidence type="ECO:0000256" key="4">
    <source>
        <dbReference type="ARBA" id="ARBA00007837"/>
    </source>
</evidence>
<comment type="pathway">
    <text evidence="3 15">Carbohydrate biosynthesis; gluconeogenesis.</text>
</comment>
<keyword evidence="7 15" id="KW-0808">Transferase</keyword>
<feature type="domain" description="Pyruvate phosphate dikinase AMP/ATP-binding" evidence="18">
    <location>
        <begin position="22"/>
        <end position="335"/>
    </location>
</feature>
<dbReference type="SUPFAM" id="SSF52009">
    <property type="entry name" value="Phosphohistidine domain"/>
    <property type="match status" value="1"/>
</dbReference>
<evidence type="ECO:0000259" key="17">
    <source>
        <dbReference type="Pfam" id="PF00391"/>
    </source>
</evidence>
<comment type="catalytic activity">
    <reaction evidence="14 15">
        <text>pyruvate + ATP + H2O = phosphoenolpyruvate + AMP + phosphate + 2 H(+)</text>
        <dbReference type="Rhea" id="RHEA:11364"/>
        <dbReference type="ChEBI" id="CHEBI:15361"/>
        <dbReference type="ChEBI" id="CHEBI:15377"/>
        <dbReference type="ChEBI" id="CHEBI:15378"/>
        <dbReference type="ChEBI" id="CHEBI:30616"/>
        <dbReference type="ChEBI" id="CHEBI:43474"/>
        <dbReference type="ChEBI" id="CHEBI:58702"/>
        <dbReference type="ChEBI" id="CHEBI:456215"/>
        <dbReference type="EC" id="2.7.9.2"/>
    </reaction>
</comment>
<evidence type="ECO:0000313" key="21">
    <source>
        <dbReference type="Proteomes" id="UP000231382"/>
    </source>
</evidence>
<evidence type="ECO:0000256" key="9">
    <source>
        <dbReference type="ARBA" id="ARBA00022741"/>
    </source>
</evidence>
<dbReference type="Gene3D" id="3.30.470.20">
    <property type="entry name" value="ATP-grasp fold, B domain"/>
    <property type="match status" value="1"/>
</dbReference>
<gene>
    <name evidence="20" type="ORF">COT78_04100</name>
</gene>
<dbReference type="PROSITE" id="PS00742">
    <property type="entry name" value="PEP_ENZYMES_2"/>
    <property type="match status" value="1"/>
</dbReference>
<dbReference type="PIRSF" id="PIRSF000854">
    <property type="entry name" value="PEP_synthase"/>
    <property type="match status" value="1"/>
</dbReference>
<dbReference type="FunFam" id="3.30.1490.20:FF:000010">
    <property type="entry name" value="Phosphoenolpyruvate synthase"/>
    <property type="match status" value="1"/>
</dbReference>
<dbReference type="EMBL" id="PEZW01000028">
    <property type="protein sequence ID" value="PIS07309.1"/>
    <property type="molecule type" value="Genomic_DNA"/>
</dbReference>
<comment type="function">
    <text evidence="2 15">Catalyzes the phosphorylation of pyruvate to phosphoenolpyruvate.</text>
</comment>
<feature type="compositionally biased region" description="Basic and acidic residues" evidence="16">
    <location>
        <begin position="327"/>
        <end position="343"/>
    </location>
</feature>
<dbReference type="PANTHER" id="PTHR43030">
    <property type="entry name" value="PHOSPHOENOLPYRUVATE SYNTHASE"/>
    <property type="match status" value="1"/>
</dbReference>
<dbReference type="InterPro" id="IPR000121">
    <property type="entry name" value="PEP_util_C"/>
</dbReference>
<evidence type="ECO:0000256" key="13">
    <source>
        <dbReference type="ARBA" id="ARBA00033470"/>
    </source>
</evidence>
<dbReference type="GO" id="GO:0006094">
    <property type="term" value="P:gluconeogenesis"/>
    <property type="evidence" value="ECO:0007669"/>
    <property type="project" value="UniProtKB-UniPathway"/>
</dbReference>
<comment type="similarity">
    <text evidence="4 15">Belongs to the PEP-utilizing enzyme family.</text>
</comment>
<dbReference type="EC" id="2.7.9.2" evidence="5 15"/>
<dbReference type="GO" id="GO:0046872">
    <property type="term" value="F:metal ion binding"/>
    <property type="evidence" value="ECO:0007669"/>
    <property type="project" value="UniProtKB-KW"/>
</dbReference>
<evidence type="ECO:0000259" key="18">
    <source>
        <dbReference type="Pfam" id="PF01326"/>
    </source>
</evidence>
<evidence type="ECO:0000259" key="19">
    <source>
        <dbReference type="Pfam" id="PF02896"/>
    </source>
</evidence>
<evidence type="ECO:0000256" key="14">
    <source>
        <dbReference type="ARBA" id="ARBA00047700"/>
    </source>
</evidence>
<name>A0A2H0W5F0_9BACT</name>
<protein>
    <recommendedName>
        <fullName evidence="6 15">Phosphoenolpyruvate synthase</fullName>
        <shortName evidence="15">PEP synthase</shortName>
        <ecNumber evidence="5 15">2.7.9.2</ecNumber>
    </recommendedName>
    <alternativeName>
        <fullName evidence="13 15">Pyruvate, water dikinase</fullName>
    </alternativeName>
</protein>
<feature type="region of interest" description="Disordered" evidence="16">
    <location>
        <begin position="321"/>
        <end position="343"/>
    </location>
</feature>
<dbReference type="AlphaFoldDB" id="A0A2H0W5F0"/>
<proteinExistence type="inferred from homology"/>
<evidence type="ECO:0000256" key="5">
    <source>
        <dbReference type="ARBA" id="ARBA00011996"/>
    </source>
</evidence>
<feature type="domain" description="PEP-utilising enzyme mobile" evidence="17">
    <location>
        <begin position="375"/>
        <end position="446"/>
    </location>
</feature>
<sequence>MTKKQQAPLTMWFKDIHKEDIALVGGKGANLGELVNAGIPVPNGFCVTAQAYYYFIEKTGIKAKIAKELKGLNADDNKRLNAVAREIKRTIVTAKMPEDLVKQIKDAYHKLGGFPVAVRSSATAEDLPDASFAGQQTTYLNVTTPDEVVKSVKNCYASLFEARAIYYRVVQKYDHLKVGLSAPVQNLINSDVAGILFTVDPVEENPDYLIIEAGWGLGEAIVLGEVTPDRYVIDKKNLSIVSKEINEQKWKVAKKGEHGDQHMAVPKSKQKVQKISDETILKLAEIGLKIEKHYGKPQDTEWAIEDGKIYFVQSRPITTLGKKKAHKDSQTDQQREDTATDESKAEVILKGAAASLGMASGPVKIIHKPTEIDKINDGDVLVTEMTTPDFVPAMRKARAIVTDTGGRTCHAAIVSRELGIPCVVGTGTATHVLKNGQVITVDGAKGLVFKGKIQTKTQTGKDNILATGPAGSGSMISEEIPVTGTKVYVNLGEPSLAEEVAKLPVDGVGLLRAEFMVASLGEHPKAMVASGRGDKYVDALVEGLKTIAGAFNPRPVVYRATDFKTNEYRGLKGGDKYEPVEDNPMIGYRGASRYIADPDMFAYELKAIKKVREELDLKNLHMMVPFVRTVDEMKQCMELIKAGGLSQGPDFKILMMCEIPANVILLEKFIALGIDGVSIGSNDLTQLTLGVDRDNQTLAATFDERDEAVTMSIEYVIKTCRRLNVTCSICGQAPSTYPEITEMMVRAGTTSVSVTPDIVIATKKLIASVEKRLLLNKIIDR</sequence>
<evidence type="ECO:0000313" key="20">
    <source>
        <dbReference type="EMBL" id="PIS07309.1"/>
    </source>
</evidence>
<dbReference type="Pfam" id="PF01326">
    <property type="entry name" value="PPDK_N"/>
    <property type="match status" value="1"/>
</dbReference>
<evidence type="ECO:0000256" key="10">
    <source>
        <dbReference type="ARBA" id="ARBA00022777"/>
    </source>
</evidence>
<dbReference type="InterPro" id="IPR013815">
    <property type="entry name" value="ATP_grasp_subdomain_1"/>
</dbReference>
<dbReference type="GO" id="GO:0005524">
    <property type="term" value="F:ATP binding"/>
    <property type="evidence" value="ECO:0007669"/>
    <property type="project" value="UniProtKB-KW"/>
</dbReference>
<evidence type="ECO:0000256" key="3">
    <source>
        <dbReference type="ARBA" id="ARBA00004742"/>
    </source>
</evidence>
<dbReference type="UniPathway" id="UPA00138"/>
<evidence type="ECO:0000256" key="15">
    <source>
        <dbReference type="PIRNR" id="PIRNR000854"/>
    </source>
</evidence>
<dbReference type="InterPro" id="IPR006319">
    <property type="entry name" value="PEP_synth"/>
</dbReference>
<keyword evidence="8 15" id="KW-0479">Metal-binding</keyword>
<dbReference type="InterPro" id="IPR023151">
    <property type="entry name" value="PEP_util_CS"/>
</dbReference>
<feature type="domain" description="PEP-utilising enzyme C-terminal" evidence="19">
    <location>
        <begin position="482"/>
        <end position="770"/>
    </location>
</feature>
<keyword evidence="11 15" id="KW-0067">ATP-binding</keyword>
<keyword evidence="10 15" id="KW-0418">Kinase</keyword>
<dbReference type="Gene3D" id="3.20.20.60">
    <property type="entry name" value="Phosphoenolpyruvate-binding domains"/>
    <property type="match status" value="1"/>
</dbReference>
<dbReference type="NCBIfam" id="TIGR01418">
    <property type="entry name" value="PEP_synth"/>
    <property type="match status" value="1"/>
</dbReference>
<evidence type="ECO:0000256" key="12">
    <source>
        <dbReference type="ARBA" id="ARBA00022842"/>
    </source>
</evidence>
<dbReference type="GO" id="GO:0008986">
    <property type="term" value="F:pyruvate, water dikinase activity"/>
    <property type="evidence" value="ECO:0007669"/>
    <property type="project" value="UniProtKB-EC"/>
</dbReference>
<dbReference type="Gene3D" id="3.30.1490.20">
    <property type="entry name" value="ATP-grasp fold, A domain"/>
    <property type="match status" value="1"/>
</dbReference>
<dbReference type="Pfam" id="PF00391">
    <property type="entry name" value="PEP-utilizers"/>
    <property type="match status" value="1"/>
</dbReference>
<comment type="cofactor">
    <cofactor evidence="1 15">
        <name>Mg(2+)</name>
        <dbReference type="ChEBI" id="CHEBI:18420"/>
    </cofactor>
</comment>
<dbReference type="InterPro" id="IPR040442">
    <property type="entry name" value="Pyrv_kinase-like_dom_sf"/>
</dbReference>
<dbReference type="PANTHER" id="PTHR43030:SF1">
    <property type="entry name" value="PHOSPHOENOLPYRUVATE SYNTHASE"/>
    <property type="match status" value="1"/>
</dbReference>
<dbReference type="SUPFAM" id="SSF51621">
    <property type="entry name" value="Phosphoenolpyruvate/pyruvate domain"/>
    <property type="match status" value="1"/>
</dbReference>
<dbReference type="SUPFAM" id="SSF56059">
    <property type="entry name" value="Glutathione synthetase ATP-binding domain-like"/>
    <property type="match status" value="1"/>
</dbReference>
<dbReference type="Pfam" id="PF02896">
    <property type="entry name" value="PEP-utilizers_C"/>
    <property type="match status" value="1"/>
</dbReference>
<dbReference type="InterPro" id="IPR036637">
    <property type="entry name" value="Phosphohistidine_dom_sf"/>
</dbReference>
<organism evidence="20 21">
    <name type="scientific">Candidatus Berkelbacteria bacterium CG10_big_fil_rev_8_21_14_0_10_43_13</name>
    <dbReference type="NCBI Taxonomy" id="1974514"/>
    <lineage>
        <taxon>Bacteria</taxon>
        <taxon>Candidatus Berkelbacteria</taxon>
    </lineage>
</organism>
<accession>A0A2H0W5F0</accession>
<dbReference type="InterPro" id="IPR002192">
    <property type="entry name" value="PPDK_AMP/ATP-bd"/>
</dbReference>
<dbReference type="InterPro" id="IPR008279">
    <property type="entry name" value="PEP-util_enz_mobile_dom"/>
</dbReference>
<evidence type="ECO:0000256" key="16">
    <source>
        <dbReference type="SAM" id="MobiDB-lite"/>
    </source>
</evidence>